<organism evidence="3 4">
    <name type="scientific">Thermothielavioides terrestris</name>
    <dbReference type="NCBI Taxonomy" id="2587410"/>
    <lineage>
        <taxon>Eukaryota</taxon>
        <taxon>Fungi</taxon>
        <taxon>Dikarya</taxon>
        <taxon>Ascomycota</taxon>
        <taxon>Pezizomycotina</taxon>
        <taxon>Sordariomycetes</taxon>
        <taxon>Sordariomycetidae</taxon>
        <taxon>Sordariales</taxon>
        <taxon>Chaetomiaceae</taxon>
        <taxon>Thermothielavioides</taxon>
    </lineage>
</organism>
<dbReference type="SUPFAM" id="SSF82199">
    <property type="entry name" value="SET domain"/>
    <property type="match status" value="1"/>
</dbReference>
<name>A0A3S4C979_9PEZI</name>
<evidence type="ECO:0000313" key="3">
    <source>
        <dbReference type="EMBL" id="SPQ24651.1"/>
    </source>
</evidence>
<sequence length="658" mass="72684">MAAQRSGNTVFLTEQEAERIRNTVKERVKKCNAAAGQAREPRDAKSAIRNATGASLMADMADMGPSQAATMPAIGVGQPYPPCVVPLKDLQPMKLGDLRMETHHRGYRLTVKRASPVVTLAARSWAMVQDEAGEEIERLEICLHKRRHGREVLETPGAVFILKEPYFTLTDDGEPTLRVDHPSDLVVVTGTDAEVSDVAAAEKMAKRCKDEGNAALEKQNLPLAHAKYTEGLRIARQDVVHNANPDLARDLSRNRAHVNLLLSQFDEAEADAKASLIGRDDDQRSKELDSKALFRAGTAAYNLGKYREAKELFERRLKLTPDISSKETSAILRKIDLRLREQEAGTHDLSKIRAGLSRARPRADAASFVANTTIKDSPGRGRGLFATRDIPEGDIIFIEKAFCVVWGFESDVLTAITYDVRDDRIRVSPVGLTRAVVHKLLNNPSQTAAVMNLYGDWPGVPTTNTATNTTTADDGPAIDTFRVHDIVSRNAFGPGSQFGDAEGARNASTGLWLRAALGNHSCAANARKEFVGDLMVLRAARRIARGDEIFHAYDESGDYDARREALARTWGFDCACELCVVEREDPPAVRRRRRELIAEVDAFVARERPAGANRRAVVRAQRLAKAIEETYDAQRYKGLPRLAARTIQEWLAIATPRR</sequence>
<dbReference type="Gene3D" id="1.25.40.10">
    <property type="entry name" value="Tetratricopeptide repeat domain"/>
    <property type="match status" value="1"/>
</dbReference>
<dbReference type="Proteomes" id="UP000289323">
    <property type="component" value="Unassembled WGS sequence"/>
</dbReference>
<dbReference type="AlphaFoldDB" id="A0A3S4C979"/>
<dbReference type="PROSITE" id="PS50293">
    <property type="entry name" value="TPR_REGION"/>
    <property type="match status" value="1"/>
</dbReference>
<dbReference type="SUPFAM" id="SSF48452">
    <property type="entry name" value="TPR-like"/>
    <property type="match status" value="1"/>
</dbReference>
<reference evidence="3 4" key="1">
    <citation type="submission" date="2018-04" db="EMBL/GenBank/DDBJ databases">
        <authorList>
            <person name="Huttner S."/>
            <person name="Dainat J."/>
        </authorList>
    </citation>
    <scope>NUCLEOTIDE SEQUENCE [LARGE SCALE GENOMIC DNA]</scope>
</reference>
<accession>A0A3S4C979</accession>
<dbReference type="EMBL" id="OUUZ01000013">
    <property type="protein sequence ID" value="SPQ24651.1"/>
    <property type="molecule type" value="Genomic_DNA"/>
</dbReference>
<gene>
    <name evidence="3" type="ORF">TT172_LOCUS7070</name>
</gene>
<dbReference type="PANTHER" id="PTHR47643">
    <property type="entry name" value="TPR DOMAIN PROTEIN (AFU_ORTHOLOGUE AFUA_5G12710)"/>
    <property type="match status" value="1"/>
</dbReference>
<dbReference type="InterPro" id="IPR001214">
    <property type="entry name" value="SET_dom"/>
</dbReference>
<protein>
    <submittedName>
        <fullName evidence="3">0ddb6d3c-9d4a-4ba8-9644-c877cdaedc27</fullName>
    </submittedName>
</protein>
<dbReference type="SMART" id="SM00028">
    <property type="entry name" value="TPR"/>
    <property type="match status" value="3"/>
</dbReference>
<dbReference type="InterPro" id="IPR053209">
    <property type="entry name" value="Gramillin-biosynth_MTr"/>
</dbReference>
<feature type="domain" description="SET" evidence="2">
    <location>
        <begin position="370"/>
        <end position="554"/>
    </location>
</feature>
<proteinExistence type="predicted"/>
<dbReference type="Gene3D" id="2.170.270.10">
    <property type="entry name" value="SET domain"/>
    <property type="match status" value="2"/>
</dbReference>
<evidence type="ECO:0000313" key="4">
    <source>
        <dbReference type="Proteomes" id="UP000289323"/>
    </source>
</evidence>
<dbReference type="InterPro" id="IPR046341">
    <property type="entry name" value="SET_dom_sf"/>
</dbReference>
<dbReference type="InterPro" id="IPR019734">
    <property type="entry name" value="TPR_rpt"/>
</dbReference>
<evidence type="ECO:0000256" key="1">
    <source>
        <dbReference type="PROSITE-ProRule" id="PRU00339"/>
    </source>
</evidence>
<dbReference type="Pfam" id="PF00856">
    <property type="entry name" value="SET"/>
    <property type="match status" value="1"/>
</dbReference>
<dbReference type="PROSITE" id="PS50005">
    <property type="entry name" value="TPR"/>
    <property type="match status" value="1"/>
</dbReference>
<dbReference type="PANTHER" id="PTHR47643:SF2">
    <property type="entry name" value="TPR DOMAIN PROTEIN (AFU_ORTHOLOGUE AFUA_5G12710)"/>
    <property type="match status" value="1"/>
</dbReference>
<dbReference type="InterPro" id="IPR011990">
    <property type="entry name" value="TPR-like_helical_dom_sf"/>
</dbReference>
<dbReference type="SMART" id="SM00317">
    <property type="entry name" value="SET"/>
    <property type="match status" value="1"/>
</dbReference>
<keyword evidence="1" id="KW-0802">TPR repeat</keyword>
<dbReference type="PROSITE" id="PS50280">
    <property type="entry name" value="SET"/>
    <property type="match status" value="1"/>
</dbReference>
<evidence type="ECO:0000259" key="2">
    <source>
        <dbReference type="PROSITE" id="PS50280"/>
    </source>
</evidence>
<feature type="repeat" description="TPR" evidence="1">
    <location>
        <begin position="290"/>
        <end position="323"/>
    </location>
</feature>